<evidence type="ECO:0000313" key="1">
    <source>
        <dbReference type="EMBL" id="REG33191.1"/>
    </source>
</evidence>
<reference evidence="1 2" key="1">
    <citation type="submission" date="2018-08" db="EMBL/GenBank/DDBJ databases">
        <title>Genomic Encyclopedia of Archaeal and Bacterial Type Strains, Phase II (KMG-II): from individual species to whole genera.</title>
        <authorList>
            <person name="Goeker M."/>
        </authorList>
    </citation>
    <scope>NUCLEOTIDE SEQUENCE [LARGE SCALE GENOMIC DNA]</scope>
    <source>
        <strain evidence="1 2">DSM 2261</strain>
    </source>
</reference>
<dbReference type="EMBL" id="QUMU01000004">
    <property type="protein sequence ID" value="REG33191.1"/>
    <property type="molecule type" value="Genomic_DNA"/>
</dbReference>
<proteinExistence type="predicted"/>
<comment type="caution">
    <text evidence="1">The sequence shown here is derived from an EMBL/GenBank/DDBJ whole genome shotgun (WGS) entry which is preliminary data.</text>
</comment>
<protein>
    <submittedName>
        <fullName evidence="1">Uncharacterized protein</fullName>
    </submittedName>
</protein>
<dbReference type="Proteomes" id="UP000256345">
    <property type="component" value="Unassembled WGS sequence"/>
</dbReference>
<keyword evidence="2" id="KW-1185">Reference proteome</keyword>
<sequence>MMLSAGEKDHFQAARLQAQARGRWVQEVLKEEFKHLKWNHRGVDITNPAGKEYHYEVLAGTADNFGRHGRRMSDVLFRMIYF</sequence>
<accession>A0ABX9K4T5</accession>
<evidence type="ECO:0000313" key="2">
    <source>
        <dbReference type="Proteomes" id="UP000256345"/>
    </source>
</evidence>
<organism evidence="1 2">
    <name type="scientific">Archangium gephyra</name>
    <dbReference type="NCBI Taxonomy" id="48"/>
    <lineage>
        <taxon>Bacteria</taxon>
        <taxon>Pseudomonadati</taxon>
        <taxon>Myxococcota</taxon>
        <taxon>Myxococcia</taxon>
        <taxon>Myxococcales</taxon>
        <taxon>Cystobacterineae</taxon>
        <taxon>Archangiaceae</taxon>
        <taxon>Archangium</taxon>
    </lineage>
</organism>
<name>A0ABX9K4T5_9BACT</name>
<dbReference type="RefSeq" id="WP_047855009.1">
    <property type="nucleotide sequence ID" value="NZ_CP011509.1"/>
</dbReference>
<gene>
    <name evidence="1" type="ORF">ATI61_104481</name>
</gene>